<evidence type="ECO:0000256" key="1">
    <source>
        <dbReference type="SAM" id="Coils"/>
    </source>
</evidence>
<accession>D2VXA3</accession>
<evidence type="ECO:0000313" key="4">
    <source>
        <dbReference type="Proteomes" id="UP000006671"/>
    </source>
</evidence>
<proteinExistence type="predicted"/>
<keyword evidence="1" id="KW-0175">Coiled coil</keyword>
<dbReference type="InParanoid" id="D2VXA3"/>
<feature type="region of interest" description="Disordered" evidence="2">
    <location>
        <begin position="56"/>
        <end position="76"/>
    </location>
</feature>
<protein>
    <submittedName>
        <fullName evidence="3">Predicted protein</fullName>
    </submittedName>
</protein>
<dbReference type="VEuPathDB" id="AmoebaDB:NAEGRDRAFT_73674"/>
<dbReference type="RefSeq" id="XP_002671335.1">
    <property type="nucleotide sequence ID" value="XM_002671289.1"/>
</dbReference>
<sequence>MGGALFRTCGAQDNNIITHKPLVNVDDSPNLSSTTPLKQQRKSIVDSRTSLLKSSLSSPSKLSIGHSTHKHDPDLNPLVNKTSRHDRHLAAIAAIANSTEMISNTYPQMNDEVLSFSQSKQPVLRKGRTLSILSSSVTTETLKDVSPLLNETTTIELNPGNSCSNHPISQPIQIVAINPNFTNPSDVSSNTSGGGTGGGGKIRVVNLTDTEDTLTEDGYVYYGTLNDKFKNFRASLTNSHSFTLSSSINRQSMGSLKRGTTPTPVSAGLTMFVNNHETPDEEGLDFSSISTSSLVSDAENDICNFVPSSSSNSTSGTSDTPLFEPQSSQELPMFNRKSVDLRTSQKSDTVRSSTGKRIPLSKRYGTVTDLNQAIMEEEQHIRSISVTHSLSLKSKLNKLQKEVQTVSQLNHSMNEDASLKSLKDSSNISSKRTTTPNKNNRRKAMTPNPESKRIPMTDEKPMVMSMSLTNLFSNTKSVSCSPEISLSPSLDNPRDSFKKRSMFYNSTQNFWNENHSNDTFKEPSVKKSLDHFNSNVRSSVSMITTGPIRPTLPSIGKKKELPLIIDTLTNRITTSSPTQLSVFKSFNNETPERSTAPTTDTNVGNLEVKIIIESPNESPSLQPNRKAPLTLKQLKKQRLQQLKEKKETEERMMESLMEEQSEINNYLKAIYNHEYYDIS</sequence>
<gene>
    <name evidence="3" type="ORF">NAEGRDRAFT_73674</name>
</gene>
<dbReference type="EMBL" id="GG738906">
    <property type="protein sequence ID" value="EFC38591.1"/>
    <property type="molecule type" value="Genomic_DNA"/>
</dbReference>
<dbReference type="GeneID" id="8858089"/>
<feature type="region of interest" description="Disordered" evidence="2">
    <location>
        <begin position="410"/>
        <end position="456"/>
    </location>
</feature>
<organism evidence="4">
    <name type="scientific">Naegleria gruberi</name>
    <name type="common">Amoeba</name>
    <dbReference type="NCBI Taxonomy" id="5762"/>
    <lineage>
        <taxon>Eukaryota</taxon>
        <taxon>Discoba</taxon>
        <taxon>Heterolobosea</taxon>
        <taxon>Tetramitia</taxon>
        <taxon>Eutetramitia</taxon>
        <taxon>Vahlkampfiidae</taxon>
        <taxon>Naegleria</taxon>
    </lineage>
</organism>
<evidence type="ECO:0000256" key="2">
    <source>
        <dbReference type="SAM" id="MobiDB-lite"/>
    </source>
</evidence>
<name>D2VXA3_NAEGR</name>
<dbReference type="KEGG" id="ngr:NAEGRDRAFT_73674"/>
<reference evidence="3 4" key="1">
    <citation type="journal article" date="2010" name="Cell">
        <title>The genome of Naegleria gruberi illuminates early eukaryotic versatility.</title>
        <authorList>
            <person name="Fritz-Laylin L.K."/>
            <person name="Prochnik S.E."/>
            <person name="Ginger M.L."/>
            <person name="Dacks J.B."/>
            <person name="Carpenter M.L."/>
            <person name="Field M.C."/>
            <person name="Kuo A."/>
            <person name="Paredez A."/>
            <person name="Chapman J."/>
            <person name="Pham J."/>
            <person name="Shu S."/>
            <person name="Neupane R."/>
            <person name="Cipriano M."/>
            <person name="Mancuso J."/>
            <person name="Tu H."/>
            <person name="Salamov A."/>
            <person name="Lindquist E."/>
            <person name="Shapiro H."/>
            <person name="Lucas S."/>
            <person name="Grigoriev I.V."/>
            <person name="Cande W.Z."/>
            <person name="Fulton C."/>
            <person name="Rokhsar D.S."/>
            <person name="Dawson S.C."/>
        </authorList>
    </citation>
    <scope>NUCLEOTIDE SEQUENCE [LARGE SCALE GENOMIC DNA]</scope>
    <source>
        <strain evidence="3 4">NEG-M</strain>
    </source>
</reference>
<dbReference type="Proteomes" id="UP000006671">
    <property type="component" value="Unassembled WGS sequence"/>
</dbReference>
<keyword evidence="4" id="KW-1185">Reference proteome</keyword>
<feature type="region of interest" description="Disordered" evidence="2">
    <location>
        <begin position="306"/>
        <end position="355"/>
    </location>
</feature>
<evidence type="ECO:0000313" key="3">
    <source>
        <dbReference type="EMBL" id="EFC38591.1"/>
    </source>
</evidence>
<feature type="compositionally biased region" description="Basic and acidic residues" evidence="2">
    <location>
        <begin position="413"/>
        <end position="423"/>
    </location>
</feature>
<dbReference type="AlphaFoldDB" id="D2VXA3"/>
<feature type="coiled-coil region" evidence="1">
    <location>
        <begin position="629"/>
        <end position="662"/>
    </location>
</feature>
<feature type="compositionally biased region" description="Basic and acidic residues" evidence="2">
    <location>
        <begin position="337"/>
        <end position="349"/>
    </location>
</feature>
<feature type="compositionally biased region" description="Low complexity" evidence="2">
    <location>
        <begin position="308"/>
        <end position="320"/>
    </location>
</feature>
<feature type="compositionally biased region" description="Polar residues" evidence="2">
    <location>
        <begin position="424"/>
        <end position="438"/>
    </location>
</feature>